<proteinExistence type="predicted"/>
<evidence type="ECO:0000313" key="2">
    <source>
        <dbReference type="Proteomes" id="UP000015546"/>
    </source>
</evidence>
<dbReference type="EMBL" id="KF208639">
    <property type="protein sequence ID" value="AGT13553.1"/>
    <property type="molecule type" value="Genomic_DNA"/>
</dbReference>
<name>S5YQ00_9CAUD</name>
<reference evidence="1" key="1">
    <citation type="submission" date="2013-11" db="EMBL/GenBank/DDBJ databases">
        <authorList>
            <person name="Acha N."/>
            <person name="Ahmed A.J."/>
            <person name="Andrew J.C."/>
            <person name="Arusuraire T."/>
            <person name="Auman J.C."/>
            <person name="Badar F."/>
            <person name="Bello R."/>
            <person name="Bernabe S.M."/>
            <person name="Boateng S.K."/>
            <person name="Brawn M.S."/>
            <person name="Calos M.G."/>
            <person name="Chambers B.M."/>
            <person name="Chan S.K."/>
            <person name="Cheaves M."/>
            <person name="Cleary N.C."/>
            <person name="Czawlytko E.C."/>
            <person name="Gabriel T.W."/>
            <person name="Gao W."/>
            <person name="Gnatt I.Y."/>
            <person name="Gopala-Rao A.K."/>
            <person name="Group B.L."/>
            <person name="Haile S."/>
            <person name="Haupt C.W."/>
            <person name="Heinke M.L."/>
            <person name="Hodgson J.S."/>
            <person name="Howarth S.M."/>
            <person name="Ierardi B.R."/>
            <person name="Jacob-Sampson D.C."/>
            <person name="Jayasinghe N.S."/>
            <person name="Jiang A."/>
            <person name="Jones M."/>
            <person name="Kharel N."/>
            <person name="Kim E.H."/>
            <person name="Kim J.S."/>
            <person name="Kim J.S."/>
            <person name="Kim M."/>
            <person name="Kim T.W."/>
            <person name="Kim Y."/>
            <person name="Kirchner B.E."/>
            <person name="Ko E."/>
            <person name="Kumar A."/>
            <person name="Le D.N."/>
            <person name="Lo A."/>
            <person name="Lynott E.M."/>
            <person name="Mahmood A."/>
            <person name="Manzoor I.S."/>
            <person name="Marano G.L."/>
            <person name="Margulies Z.J."/>
            <person name="Mathew S."/>
            <person name="McClure A.L."/>
            <person name="McCollum B.J."/>
            <person name="Mckee R.C."/>
            <person name="Menisher T.W."/>
            <person name="Monroe M.K."/>
            <person name="Mosenkis E.V."/>
            <person name="Nagaradona C."/>
            <person name="Nelson V.D."/>
            <person name="Nnadi N.D."/>
            <person name="Okolo C."/>
            <person name="Opene B.A."/>
            <person name="Parmanov M."/>
            <person name="Parsons M.J."/>
            <person name="Patel D.B."/>
            <person name="Pham M."/>
            <person name="Raza S."/>
            <person name="Rein A.J."/>
            <person name="Retnakumar V."/>
            <person name="Seidman L.M."/>
            <person name="Sexton M.Jr."/>
            <person name="Shaw C.A."/>
            <person name="Sheth S.N."/>
            <person name="Shu C.W."/>
            <person name="Smith K.M."/>
            <person name="Tailor D.I."/>
            <person name="Teklu-Haile Y."/>
            <person name="Tewelde B.Z."/>
            <person name="Threatt J.C."/>
            <person name="Tong M.V."/>
            <person name="Turner K.N."/>
            <person name="Velasco R.T."/>
            <person name="Venida A.C."/>
            <person name="Walker L.M."/>
            <person name="Way M."/>
            <person name="Williams K.L."/>
            <person name="Witczak R.W."/>
            <person name="Won D."/>
            <person name="Zifa S."/>
            <person name="Zimmerman J.N."/>
            <person name="Adediran T.Y."/>
            <person name="Jeon M.-H."/>
            <person name="Shah M.R."/>
            <person name="Abete L.P."/>
            <person name="Cortes N."/>
            <person name="Nunn R."/>
            <person name="Somasundaram P."/>
            <person name="Caruso S.M."/>
            <person name="Erill I."/>
            <person name="Cresawn S.G."/>
            <person name="Russell D.A."/>
            <person name="Pope W.H."/>
            <person name="Jacobs-Sera D."/>
            <person name="Hendrix R.W."/>
            <person name="Hatfull G.F."/>
        </authorList>
    </citation>
    <scope>NUCLEOTIDE SEQUENCE [LARGE SCALE GENOMIC DNA]</scope>
</reference>
<dbReference type="KEGG" id="vg:16575527"/>
<protein>
    <submittedName>
        <fullName evidence="1">Uncharacterized protein</fullName>
    </submittedName>
</protein>
<dbReference type="GeneID" id="16575527"/>
<dbReference type="RefSeq" id="YP_008431100.1">
    <property type="nucleotide sequence ID" value="NC_022088.2"/>
</dbReference>
<keyword evidence="2" id="KW-1185">Reference proteome</keyword>
<organism evidence="1 2">
    <name type="scientific">Bacillus phage Troll</name>
    <dbReference type="NCBI Taxonomy" id="1382932"/>
    <lineage>
        <taxon>Viruses</taxon>
        <taxon>Duplodnaviria</taxon>
        <taxon>Heunggongvirae</taxon>
        <taxon>Uroviricota</taxon>
        <taxon>Caudoviricetes</taxon>
        <taxon>Herelleviridae</taxon>
        <taxon>Bastillevirinae</taxon>
        <taxon>Bequatrovirus</taxon>
        <taxon>Bequatrovirus troll</taxon>
    </lineage>
</organism>
<gene>
    <name evidence="1" type="primary">27</name>
    <name evidence="1" type="ORF">TROLL_27</name>
</gene>
<sequence length="53" mass="6146">MTNKGEKVMDKLFTVEKAHALTLAVYELYHADIITSEQLGDYIDRIDEKTEEE</sequence>
<accession>S5YQ00</accession>
<evidence type="ECO:0000313" key="1">
    <source>
        <dbReference type="EMBL" id="AGT13553.1"/>
    </source>
</evidence>
<dbReference type="Proteomes" id="UP000015546">
    <property type="component" value="Segment"/>
</dbReference>